<dbReference type="InterPro" id="IPR034227">
    <property type="entry name" value="CuRO_UO_II"/>
</dbReference>
<protein>
    <recommendedName>
        <fullName evidence="14">Ubiquinol oxidase polypeptide II</fullName>
    </recommendedName>
</protein>
<proteinExistence type="inferred from homology"/>
<dbReference type="InterPro" id="IPR006333">
    <property type="entry name" value="Cyt_o_ubiquinol_oxidase_su2"/>
</dbReference>
<dbReference type="InterPro" id="IPR010514">
    <property type="entry name" value="COX_ARM"/>
</dbReference>
<dbReference type="STRING" id="1855383.SAMN05216548_107162"/>
<feature type="compositionally biased region" description="Low complexity" evidence="15">
    <location>
        <begin position="355"/>
        <end position="365"/>
    </location>
</feature>
<dbReference type="GO" id="GO:0042773">
    <property type="term" value="P:ATP synthesis coupled electron transport"/>
    <property type="evidence" value="ECO:0007669"/>
    <property type="project" value="TreeGrafter"/>
</dbReference>
<organism evidence="19 20">
    <name type="scientific">Faunimonas pinastri</name>
    <dbReference type="NCBI Taxonomy" id="1855383"/>
    <lineage>
        <taxon>Bacteria</taxon>
        <taxon>Pseudomonadati</taxon>
        <taxon>Pseudomonadota</taxon>
        <taxon>Alphaproteobacteria</taxon>
        <taxon>Hyphomicrobiales</taxon>
        <taxon>Afifellaceae</taxon>
        <taxon>Faunimonas</taxon>
    </lineage>
</organism>
<dbReference type="GO" id="GO:0004129">
    <property type="term" value="F:cytochrome-c oxidase activity"/>
    <property type="evidence" value="ECO:0007669"/>
    <property type="project" value="InterPro"/>
</dbReference>
<evidence type="ECO:0000256" key="11">
    <source>
        <dbReference type="ARBA" id="ARBA00023136"/>
    </source>
</evidence>
<dbReference type="GO" id="GO:0005507">
    <property type="term" value="F:copper ion binding"/>
    <property type="evidence" value="ECO:0007669"/>
    <property type="project" value="InterPro"/>
</dbReference>
<sequence length="377" mass="41378">MVLMQPSGDIAVQQRNLIVVSTVLMLLIIIPVMFLTVLFAWRYRRSNTDAHYDPDWHHSTRLEVAIWSAPLCIIIALGAITWLSTHTLDPYRPVSRLDGTHAVPAGVKPLTVEVVALDWKWLFFYPDQGIATVNELAAPVNVPIEFRITSATVMNSFFVPALAGQIYAMAGMETKLHAVINKEGEYNGFSANYSGAGFSHMNFKFHGLTQDGFDQWVQKAKSQGGKLGRNEYLQLEKPSEAEPVHYYNSVDPQLYSAILNMCAQPGKMCMSEMNQIDANGGAGKESEANKAKLQYDGHRAQEGVEEPGATFPASGRPPNTNVQPEGMKPDALSPKVNGQGPKPGESQGQEHDMPGMDPNMPGMKPSSPAPNQLNQQD</sequence>
<evidence type="ECO:0000313" key="19">
    <source>
        <dbReference type="EMBL" id="SEQ76258.1"/>
    </source>
</evidence>
<name>A0A1H9INX2_9HYPH</name>
<evidence type="ECO:0000256" key="9">
    <source>
        <dbReference type="ARBA" id="ARBA00022989"/>
    </source>
</evidence>
<evidence type="ECO:0000313" key="20">
    <source>
        <dbReference type="Proteomes" id="UP000199647"/>
    </source>
</evidence>
<dbReference type="PROSITE" id="PS50857">
    <property type="entry name" value="COX2_CUA"/>
    <property type="match status" value="1"/>
</dbReference>
<dbReference type="PANTHER" id="PTHR22888:SF18">
    <property type="entry name" value="CYTOCHROME BO(3) UBIQUINOL OXIDASE SUBUNIT 2"/>
    <property type="match status" value="1"/>
</dbReference>
<feature type="domain" description="Cytochrome oxidase subunit II copper A binding" evidence="17">
    <location>
        <begin position="107"/>
        <end position="219"/>
    </location>
</feature>
<dbReference type="Gene3D" id="2.60.40.420">
    <property type="entry name" value="Cupredoxins - blue copper proteins"/>
    <property type="match status" value="1"/>
</dbReference>
<evidence type="ECO:0000259" key="18">
    <source>
        <dbReference type="PROSITE" id="PS50999"/>
    </source>
</evidence>
<keyword evidence="9 16" id="KW-1133">Transmembrane helix</keyword>
<evidence type="ECO:0000256" key="5">
    <source>
        <dbReference type="ARBA" id="ARBA00022660"/>
    </source>
</evidence>
<keyword evidence="6 16" id="KW-0812">Transmembrane</keyword>
<dbReference type="InterPro" id="IPR036257">
    <property type="entry name" value="Cyt_c_oxidase_su2_TM_sf"/>
</dbReference>
<feature type="transmembrane region" description="Helical" evidence="16">
    <location>
        <begin position="62"/>
        <end position="83"/>
    </location>
</feature>
<dbReference type="Pfam" id="PF06481">
    <property type="entry name" value="COX_ARM"/>
    <property type="match status" value="1"/>
</dbReference>
<dbReference type="SUPFAM" id="SSF49503">
    <property type="entry name" value="Cupredoxins"/>
    <property type="match status" value="1"/>
</dbReference>
<dbReference type="CDD" id="cd04212">
    <property type="entry name" value="CuRO_UO_II"/>
    <property type="match status" value="1"/>
</dbReference>
<dbReference type="Pfam" id="PF00116">
    <property type="entry name" value="COX2"/>
    <property type="match status" value="1"/>
</dbReference>
<comment type="subcellular location">
    <subcellularLocation>
        <location evidence="1">Cell membrane</location>
        <topology evidence="1">Multi-pass membrane protein</topology>
    </subcellularLocation>
</comment>
<keyword evidence="10" id="KW-0560">Oxidoreductase</keyword>
<evidence type="ECO:0000256" key="8">
    <source>
        <dbReference type="ARBA" id="ARBA00022982"/>
    </source>
</evidence>
<evidence type="ECO:0000256" key="14">
    <source>
        <dbReference type="ARBA" id="ARBA00030198"/>
    </source>
</evidence>
<accession>A0A1H9INX2</accession>
<keyword evidence="5" id="KW-0679">Respiratory chain</keyword>
<dbReference type="EMBL" id="FOFG01000007">
    <property type="protein sequence ID" value="SEQ76258.1"/>
    <property type="molecule type" value="Genomic_DNA"/>
</dbReference>
<evidence type="ECO:0000256" key="1">
    <source>
        <dbReference type="ARBA" id="ARBA00004651"/>
    </source>
</evidence>
<keyword evidence="4" id="KW-1003">Cell membrane</keyword>
<evidence type="ECO:0000256" key="12">
    <source>
        <dbReference type="ARBA" id="ARBA00023139"/>
    </source>
</evidence>
<keyword evidence="20" id="KW-1185">Reference proteome</keyword>
<evidence type="ECO:0000256" key="13">
    <source>
        <dbReference type="ARBA" id="ARBA00023288"/>
    </source>
</evidence>
<dbReference type="PANTHER" id="PTHR22888">
    <property type="entry name" value="CYTOCHROME C OXIDASE, SUBUNIT II"/>
    <property type="match status" value="1"/>
</dbReference>
<evidence type="ECO:0000256" key="6">
    <source>
        <dbReference type="ARBA" id="ARBA00022692"/>
    </source>
</evidence>
<feature type="region of interest" description="Disordered" evidence="15">
    <location>
        <begin position="305"/>
        <end position="377"/>
    </location>
</feature>
<reference evidence="19 20" key="1">
    <citation type="submission" date="2016-10" db="EMBL/GenBank/DDBJ databases">
        <authorList>
            <person name="de Groot N.N."/>
        </authorList>
    </citation>
    <scope>NUCLEOTIDE SEQUENCE [LARGE SCALE GENOMIC DNA]</scope>
    <source>
        <strain evidence="19 20">A52C2</strain>
    </source>
</reference>
<keyword evidence="3" id="KW-0813">Transport</keyword>
<evidence type="ECO:0000259" key="17">
    <source>
        <dbReference type="PROSITE" id="PS50857"/>
    </source>
</evidence>
<dbReference type="Gene3D" id="1.10.287.90">
    <property type="match status" value="1"/>
</dbReference>
<comment type="similarity">
    <text evidence="2">Belongs to the cytochrome c oxidase subunit 2 family.</text>
</comment>
<dbReference type="AlphaFoldDB" id="A0A1H9INX2"/>
<dbReference type="PROSITE" id="PS50999">
    <property type="entry name" value="COX2_TM"/>
    <property type="match status" value="1"/>
</dbReference>
<keyword evidence="8" id="KW-0249">Electron transport</keyword>
<dbReference type="InterPro" id="IPR045187">
    <property type="entry name" value="CcO_II"/>
</dbReference>
<evidence type="ECO:0000256" key="2">
    <source>
        <dbReference type="ARBA" id="ARBA00007866"/>
    </source>
</evidence>
<feature type="transmembrane region" description="Helical" evidence="16">
    <location>
        <begin position="17"/>
        <end position="41"/>
    </location>
</feature>
<evidence type="ECO:0000256" key="15">
    <source>
        <dbReference type="SAM" id="MobiDB-lite"/>
    </source>
</evidence>
<evidence type="ECO:0000256" key="16">
    <source>
        <dbReference type="SAM" id="Phobius"/>
    </source>
</evidence>
<keyword evidence="11 16" id="KW-0472">Membrane</keyword>
<keyword evidence="7" id="KW-0732">Signal</keyword>
<evidence type="ECO:0000256" key="7">
    <source>
        <dbReference type="ARBA" id="ARBA00022729"/>
    </source>
</evidence>
<evidence type="ECO:0000256" key="10">
    <source>
        <dbReference type="ARBA" id="ARBA00023002"/>
    </source>
</evidence>
<dbReference type="GO" id="GO:0016682">
    <property type="term" value="F:oxidoreductase activity, acting on diphenols and related substances as donors, oxygen as acceptor"/>
    <property type="evidence" value="ECO:0007669"/>
    <property type="project" value="InterPro"/>
</dbReference>
<dbReference type="GO" id="GO:0009486">
    <property type="term" value="F:cytochrome bo3 ubiquinol oxidase activity"/>
    <property type="evidence" value="ECO:0007669"/>
    <property type="project" value="InterPro"/>
</dbReference>
<keyword evidence="13" id="KW-0449">Lipoprotein</keyword>
<dbReference type="InterPro" id="IPR002429">
    <property type="entry name" value="CcO_II-like_C"/>
</dbReference>
<feature type="domain" description="Cytochrome oxidase subunit II transmembrane region profile" evidence="18">
    <location>
        <begin position="1"/>
        <end position="92"/>
    </location>
</feature>
<gene>
    <name evidence="19" type="ORF">SAMN05216548_107162</name>
</gene>
<dbReference type="Proteomes" id="UP000199647">
    <property type="component" value="Unassembled WGS sequence"/>
</dbReference>
<keyword evidence="12" id="KW-0564">Palmitate</keyword>
<dbReference type="InterPro" id="IPR011759">
    <property type="entry name" value="Cyt_c_oxidase_su2_TM_dom"/>
</dbReference>
<evidence type="ECO:0000256" key="3">
    <source>
        <dbReference type="ARBA" id="ARBA00022448"/>
    </source>
</evidence>
<dbReference type="NCBIfam" id="TIGR01433">
    <property type="entry name" value="CyoA"/>
    <property type="match status" value="1"/>
</dbReference>
<evidence type="ECO:0000256" key="4">
    <source>
        <dbReference type="ARBA" id="ARBA00022475"/>
    </source>
</evidence>
<dbReference type="GO" id="GO:0005886">
    <property type="term" value="C:plasma membrane"/>
    <property type="evidence" value="ECO:0007669"/>
    <property type="project" value="UniProtKB-SubCell"/>
</dbReference>
<dbReference type="SUPFAM" id="SSF81464">
    <property type="entry name" value="Cytochrome c oxidase subunit II-like, transmembrane region"/>
    <property type="match status" value="1"/>
</dbReference>
<dbReference type="InterPro" id="IPR008972">
    <property type="entry name" value="Cupredoxin"/>
</dbReference>